<dbReference type="Proteomes" id="UP000828390">
    <property type="component" value="Unassembled WGS sequence"/>
</dbReference>
<evidence type="ECO:0000259" key="2">
    <source>
        <dbReference type="SMART" id="SM00717"/>
    </source>
</evidence>
<dbReference type="Pfam" id="PF15963">
    <property type="entry name" value="Myb_DNA-bind_7"/>
    <property type="match status" value="1"/>
</dbReference>
<gene>
    <name evidence="3" type="ORF">DPMN_011426</name>
</gene>
<comment type="caution">
    <text evidence="3">The sequence shown here is derived from an EMBL/GenBank/DDBJ whole genome shotgun (WGS) entry which is preliminary data.</text>
</comment>
<reference evidence="3" key="1">
    <citation type="journal article" date="2019" name="bioRxiv">
        <title>The Genome of the Zebra Mussel, Dreissena polymorpha: A Resource for Invasive Species Research.</title>
        <authorList>
            <person name="McCartney M.A."/>
            <person name="Auch B."/>
            <person name="Kono T."/>
            <person name="Mallez S."/>
            <person name="Zhang Y."/>
            <person name="Obille A."/>
            <person name="Becker A."/>
            <person name="Abrahante J.E."/>
            <person name="Garbe J."/>
            <person name="Badalamenti J.P."/>
            <person name="Herman A."/>
            <person name="Mangelson H."/>
            <person name="Liachko I."/>
            <person name="Sullivan S."/>
            <person name="Sone E.D."/>
            <person name="Koren S."/>
            <person name="Silverstein K.A.T."/>
            <person name="Beckman K.B."/>
            <person name="Gohl D.M."/>
        </authorList>
    </citation>
    <scope>NUCLEOTIDE SEQUENCE</scope>
    <source>
        <strain evidence="3">Duluth1</strain>
        <tissue evidence="3">Whole animal</tissue>
    </source>
</reference>
<organism evidence="3 4">
    <name type="scientific">Dreissena polymorpha</name>
    <name type="common">Zebra mussel</name>
    <name type="synonym">Mytilus polymorpha</name>
    <dbReference type="NCBI Taxonomy" id="45954"/>
    <lineage>
        <taxon>Eukaryota</taxon>
        <taxon>Metazoa</taxon>
        <taxon>Spiralia</taxon>
        <taxon>Lophotrochozoa</taxon>
        <taxon>Mollusca</taxon>
        <taxon>Bivalvia</taxon>
        <taxon>Autobranchia</taxon>
        <taxon>Heteroconchia</taxon>
        <taxon>Euheterodonta</taxon>
        <taxon>Imparidentia</taxon>
        <taxon>Neoheterodontei</taxon>
        <taxon>Myida</taxon>
        <taxon>Dreissenoidea</taxon>
        <taxon>Dreissenidae</taxon>
        <taxon>Dreissena</taxon>
    </lineage>
</organism>
<dbReference type="AlphaFoldDB" id="A0A9D4N520"/>
<dbReference type="PANTHER" id="PTHR22929">
    <property type="entry name" value="RNA POLYMERASE III TRANSCRIPTION INITIATION FACTOR B"/>
    <property type="match status" value="1"/>
</dbReference>
<dbReference type="InterPro" id="IPR039467">
    <property type="entry name" value="TFIIIB_B''_Myb"/>
</dbReference>
<sequence>MASRRSRLQIKPNIGGVKPVASKSISSHTSSQSVPTKDLAEASETENVTEKQNHENLPVAVDTSVTGQGQVESPSATIDTEKQIDQPSNNSKDDKVVMKVVESEFKKAYKIEENTNGEHPVSDKKSEPGPQRARLRRFEKVNIAVARDNVCEKGSQEKDVDELHNDSLEKESSLYVKEEVFTSKISQHKDEHVESPKTEEKMAASTSAGNTARIARRSKFPKAKPNLGLKRQRDADIEKKNTVEVSPKVEKKSVKLPEIIVTAEPNENRPSESTGGDEQKHSRPLAVPKSPLKAPTPNIFIASPLKDSAEKCATTTGSTEPRRKKVRRVMVDAPVDQPPDRTSMRMKDLIHWNPSSNPMKHKNKVAAEGVEKENIVDVVQGAESEEEEELMEDTPLPVPQVTVGPDGNIIINEKSLVVKEDLNKGVARNSNVIDETDTTTTYMSFMKRPPTRSKPWSQRETMKFYKALAMIGIDFFLITQLFPNRTREDIKKKFHKEERTNHLLVDKVLRERIKFDPGVFDKKLEPDSEDEEEALKKKSKGPRQRKPNRLKETSNKRKSNRKKGLLKRGDYFMETSEEEEDNGDDLPHDPAGKDPTWVPGVAGEVVDILVDMSKDRLSTDHAETASQQEDGMRLPLNVVNSPQYIATPIPSFNTKSTSNIYKQNQAGNQGNAIFSQENDVKYSDAVSGNSFNANVGYMQASQLTENESFLSNVDSNMGMANATIGIPQTIDGDQYVLVTVVPEGGGETVIHIYRVHGGLLEGGPGGSDIQISAQQLADGETSLTDLPYELTATLPILPVGDKVEIESTASGSKEFTTLQSASQISTSGSETQQMCNSADDKYVVTTEDTWKSETATCSLTVASSCEMSSGQQVSVENE</sequence>
<dbReference type="PANTHER" id="PTHR22929:SF0">
    <property type="entry name" value="TRANSCRIPTION FACTOR TFIIIB COMPONENT B'' HOMOLOG"/>
    <property type="match status" value="1"/>
</dbReference>
<dbReference type="InterPro" id="IPR001005">
    <property type="entry name" value="SANT/Myb"/>
</dbReference>
<reference evidence="3" key="2">
    <citation type="submission" date="2020-11" db="EMBL/GenBank/DDBJ databases">
        <authorList>
            <person name="McCartney M.A."/>
            <person name="Auch B."/>
            <person name="Kono T."/>
            <person name="Mallez S."/>
            <person name="Becker A."/>
            <person name="Gohl D.M."/>
            <person name="Silverstein K.A.T."/>
            <person name="Koren S."/>
            <person name="Bechman K.B."/>
            <person name="Herman A."/>
            <person name="Abrahante J.E."/>
            <person name="Garbe J."/>
        </authorList>
    </citation>
    <scope>NUCLEOTIDE SEQUENCE</scope>
    <source>
        <strain evidence="3">Duluth1</strain>
        <tissue evidence="3">Whole animal</tissue>
    </source>
</reference>
<protein>
    <recommendedName>
        <fullName evidence="2">Myb-like domain-containing protein</fullName>
    </recommendedName>
</protein>
<feature type="region of interest" description="Disordered" evidence="1">
    <location>
        <begin position="185"/>
        <end position="297"/>
    </location>
</feature>
<feature type="compositionally biased region" description="Basic and acidic residues" evidence="1">
    <location>
        <begin position="231"/>
        <end position="255"/>
    </location>
</feature>
<dbReference type="CDD" id="cd00167">
    <property type="entry name" value="SANT"/>
    <property type="match status" value="1"/>
</dbReference>
<feature type="compositionally biased region" description="Basic residues" evidence="1">
    <location>
        <begin position="537"/>
        <end position="548"/>
    </location>
</feature>
<dbReference type="SUPFAM" id="SSF46689">
    <property type="entry name" value="Homeodomain-like"/>
    <property type="match status" value="1"/>
</dbReference>
<feature type="compositionally biased region" description="Basic and acidic residues" evidence="1">
    <location>
        <begin position="185"/>
        <end position="202"/>
    </location>
</feature>
<feature type="region of interest" description="Disordered" evidence="1">
    <location>
        <begin position="520"/>
        <end position="598"/>
    </location>
</feature>
<dbReference type="OrthoDB" id="272624at2759"/>
<dbReference type="Gene3D" id="1.10.10.60">
    <property type="entry name" value="Homeodomain-like"/>
    <property type="match status" value="1"/>
</dbReference>
<evidence type="ECO:0000313" key="3">
    <source>
        <dbReference type="EMBL" id="KAH3887409.1"/>
    </source>
</evidence>
<dbReference type="InterPro" id="IPR009057">
    <property type="entry name" value="Homeodomain-like_sf"/>
</dbReference>
<accession>A0A9D4N520</accession>
<feature type="compositionally biased region" description="Acidic residues" evidence="1">
    <location>
        <begin position="575"/>
        <end position="584"/>
    </location>
</feature>
<feature type="domain" description="Myb-like" evidence="2">
    <location>
        <begin position="452"/>
        <end position="500"/>
    </location>
</feature>
<feature type="compositionally biased region" description="Low complexity" evidence="1">
    <location>
        <begin position="22"/>
        <end position="33"/>
    </location>
</feature>
<dbReference type="GO" id="GO:0070898">
    <property type="term" value="P:RNA polymerase III preinitiation complex assembly"/>
    <property type="evidence" value="ECO:0007669"/>
    <property type="project" value="TreeGrafter"/>
</dbReference>
<keyword evidence="4" id="KW-1185">Reference proteome</keyword>
<dbReference type="GO" id="GO:0001156">
    <property type="term" value="F:TFIIIC-class transcription factor complex binding"/>
    <property type="evidence" value="ECO:0007669"/>
    <property type="project" value="TreeGrafter"/>
</dbReference>
<dbReference type="SMART" id="SM00717">
    <property type="entry name" value="SANT"/>
    <property type="match status" value="1"/>
</dbReference>
<dbReference type="EMBL" id="JAIWYP010000001">
    <property type="protein sequence ID" value="KAH3887409.1"/>
    <property type="molecule type" value="Genomic_DNA"/>
</dbReference>
<feature type="compositionally biased region" description="Polar residues" evidence="1">
    <location>
        <begin position="63"/>
        <end position="78"/>
    </location>
</feature>
<feature type="region of interest" description="Disordered" evidence="1">
    <location>
        <begin position="1"/>
        <end position="97"/>
    </location>
</feature>
<dbReference type="GO" id="GO:0000126">
    <property type="term" value="C:transcription factor TFIIIB complex"/>
    <property type="evidence" value="ECO:0007669"/>
    <property type="project" value="TreeGrafter"/>
</dbReference>
<name>A0A9D4N520_DREPO</name>
<evidence type="ECO:0000313" key="4">
    <source>
        <dbReference type="Proteomes" id="UP000828390"/>
    </source>
</evidence>
<proteinExistence type="predicted"/>
<feature type="compositionally biased region" description="Basic residues" evidence="1">
    <location>
        <begin position="556"/>
        <end position="566"/>
    </location>
</feature>
<evidence type="ECO:0000256" key="1">
    <source>
        <dbReference type="SAM" id="MobiDB-lite"/>
    </source>
</evidence>
<feature type="region of interest" description="Disordered" evidence="1">
    <location>
        <begin position="110"/>
        <end position="134"/>
    </location>
</feature>